<accession>A0A9D3XKS7</accession>
<dbReference type="EMBL" id="JAHDVG010000466">
    <property type="protein sequence ID" value="KAH1183294.1"/>
    <property type="molecule type" value="Genomic_DNA"/>
</dbReference>
<evidence type="ECO:0000313" key="1">
    <source>
        <dbReference type="EMBL" id="KAH1183294.1"/>
    </source>
</evidence>
<proteinExistence type="predicted"/>
<protein>
    <submittedName>
        <fullName evidence="1">Uncharacterized protein</fullName>
    </submittedName>
</protein>
<keyword evidence="2" id="KW-1185">Reference proteome</keyword>
<dbReference type="AlphaFoldDB" id="A0A9D3XKS7"/>
<sequence length="101" mass="11702">MQRLSEINQPTYYDLTSQSLWHDCTAQNSDNNSNNLISVLAKIQAMIHFYLCGCNHKRNRVRSLFSLKTLTYNQCLHYNCHHMAPLSVNVTSIIPKTPFLM</sequence>
<comment type="caution">
    <text evidence="1">The sequence shown here is derived from an EMBL/GenBank/DDBJ whole genome shotgun (WGS) entry which is preliminary data.</text>
</comment>
<organism evidence="1 2">
    <name type="scientific">Mauremys mutica</name>
    <name type="common">yellowpond turtle</name>
    <dbReference type="NCBI Taxonomy" id="74926"/>
    <lineage>
        <taxon>Eukaryota</taxon>
        <taxon>Metazoa</taxon>
        <taxon>Chordata</taxon>
        <taxon>Craniata</taxon>
        <taxon>Vertebrata</taxon>
        <taxon>Euteleostomi</taxon>
        <taxon>Archelosauria</taxon>
        <taxon>Testudinata</taxon>
        <taxon>Testudines</taxon>
        <taxon>Cryptodira</taxon>
        <taxon>Durocryptodira</taxon>
        <taxon>Testudinoidea</taxon>
        <taxon>Geoemydidae</taxon>
        <taxon>Geoemydinae</taxon>
        <taxon>Mauremys</taxon>
    </lineage>
</organism>
<evidence type="ECO:0000313" key="2">
    <source>
        <dbReference type="Proteomes" id="UP000827986"/>
    </source>
</evidence>
<dbReference type="Proteomes" id="UP000827986">
    <property type="component" value="Unassembled WGS sequence"/>
</dbReference>
<name>A0A9D3XKS7_9SAUR</name>
<reference evidence="1" key="1">
    <citation type="submission" date="2021-09" db="EMBL/GenBank/DDBJ databases">
        <title>The genome of Mauremys mutica provides insights into the evolution of semi-aquatic lifestyle.</title>
        <authorList>
            <person name="Gong S."/>
            <person name="Gao Y."/>
        </authorList>
    </citation>
    <scope>NUCLEOTIDE SEQUENCE</scope>
    <source>
        <strain evidence="1">MM-2020</strain>
        <tissue evidence="1">Muscle</tissue>
    </source>
</reference>
<gene>
    <name evidence="1" type="ORF">KIL84_004786</name>
</gene>